<dbReference type="Proteomes" id="UP001168098">
    <property type="component" value="Unassembled WGS sequence"/>
</dbReference>
<feature type="region of interest" description="Disordered" evidence="7">
    <location>
        <begin position="122"/>
        <end position="150"/>
    </location>
</feature>
<dbReference type="AlphaFoldDB" id="A0AA38YUT5"/>
<keyword evidence="2" id="KW-0217">Developmental protein</keyword>
<feature type="domain" description="R" evidence="9">
    <location>
        <begin position="265"/>
        <end position="282"/>
    </location>
</feature>
<protein>
    <recommendedName>
        <fullName evidence="12">Transcription factor CYCLOIDEA-like</fullName>
    </recommendedName>
</protein>
<evidence type="ECO:0000256" key="5">
    <source>
        <dbReference type="ARBA" id="ARBA00023163"/>
    </source>
</evidence>
<evidence type="ECO:0000313" key="10">
    <source>
        <dbReference type="EMBL" id="KAJ9677085.1"/>
    </source>
</evidence>
<evidence type="ECO:0000256" key="1">
    <source>
        <dbReference type="ARBA" id="ARBA00004123"/>
    </source>
</evidence>
<gene>
    <name evidence="10" type="ORF">PVL29_022200</name>
</gene>
<comment type="caution">
    <text evidence="10">The sequence shown here is derived from an EMBL/GenBank/DDBJ whole genome shotgun (WGS) entry which is preliminary data.</text>
</comment>
<evidence type="ECO:0000256" key="4">
    <source>
        <dbReference type="ARBA" id="ARBA00023125"/>
    </source>
</evidence>
<keyword evidence="11" id="KW-1185">Reference proteome</keyword>
<name>A0AA38YUT5_VITRO</name>
<dbReference type="PROSITE" id="PS51370">
    <property type="entry name" value="R"/>
    <property type="match status" value="1"/>
</dbReference>
<dbReference type="GO" id="GO:0005634">
    <property type="term" value="C:nucleus"/>
    <property type="evidence" value="ECO:0007669"/>
    <property type="project" value="UniProtKB-SubCell"/>
</dbReference>
<evidence type="ECO:0000256" key="6">
    <source>
        <dbReference type="ARBA" id="ARBA00023242"/>
    </source>
</evidence>
<feature type="compositionally biased region" description="Basic residues" evidence="7">
    <location>
        <begin position="239"/>
        <end position="256"/>
    </location>
</feature>
<evidence type="ECO:0000259" key="9">
    <source>
        <dbReference type="PROSITE" id="PS51370"/>
    </source>
</evidence>
<sequence>MEIGIHANSLACAPLGCPGAIFQPQMFLSNSNGNNPISYPDQTILHAPFITDVSYNSQQEDPPSSFFYFPSPFIHYEDDAFLQHNDLIPQLQALLPDDTVADTMVNMVNSNKNCNELIGDRKQSNSVTEPIMQKRSSKRDRHSKINTARGPRDRRMRLSLEIARKFFDLQDMLGFDKASKTVEWLLIKAKSAIKELSRGVPQMKHSCSISVKSASSTSDCEELSGIDTINGDQQGSISKGKRSKCLTKERKTRQSRKNAFQPLARESREKARARARERTREKMWSRRLDESKVCAEANNRDLNHLGSISSFETGEESGSQSHNLIPSLELLPEVEEPSSNEQHHSGITEAMLDNSLVIMSKQWSPSSIFNYLNFGISQEPQFPGFQFHGKPWEAHSNENLC</sequence>
<organism evidence="10 11">
    <name type="scientific">Vitis rotundifolia</name>
    <name type="common">Muscadine grape</name>
    <dbReference type="NCBI Taxonomy" id="103349"/>
    <lineage>
        <taxon>Eukaryota</taxon>
        <taxon>Viridiplantae</taxon>
        <taxon>Streptophyta</taxon>
        <taxon>Embryophyta</taxon>
        <taxon>Tracheophyta</taxon>
        <taxon>Spermatophyta</taxon>
        <taxon>Magnoliopsida</taxon>
        <taxon>eudicotyledons</taxon>
        <taxon>Gunneridae</taxon>
        <taxon>Pentapetalae</taxon>
        <taxon>rosids</taxon>
        <taxon>Vitales</taxon>
        <taxon>Vitaceae</taxon>
        <taxon>Viteae</taxon>
        <taxon>Vitis</taxon>
    </lineage>
</organism>
<dbReference type="EMBL" id="JARBHA010000017">
    <property type="protein sequence ID" value="KAJ9677085.1"/>
    <property type="molecule type" value="Genomic_DNA"/>
</dbReference>
<dbReference type="PANTHER" id="PTHR31072:SF226">
    <property type="entry name" value="TRANSCRIPTION FACTOR TCP18"/>
    <property type="match status" value="1"/>
</dbReference>
<dbReference type="PROSITE" id="PS51369">
    <property type="entry name" value="TCP"/>
    <property type="match status" value="1"/>
</dbReference>
<dbReference type="GO" id="GO:2000032">
    <property type="term" value="P:regulation of secondary shoot formation"/>
    <property type="evidence" value="ECO:0007669"/>
    <property type="project" value="TreeGrafter"/>
</dbReference>
<dbReference type="InterPro" id="IPR005333">
    <property type="entry name" value="Transcription_factor_TCP"/>
</dbReference>
<feature type="compositionally biased region" description="Basic residues" evidence="7">
    <location>
        <begin position="135"/>
        <end position="144"/>
    </location>
</feature>
<dbReference type="InterPro" id="IPR017888">
    <property type="entry name" value="CYC/TB1_R_domain"/>
</dbReference>
<evidence type="ECO:0000256" key="3">
    <source>
        <dbReference type="ARBA" id="ARBA00023015"/>
    </source>
</evidence>
<evidence type="ECO:0000313" key="11">
    <source>
        <dbReference type="Proteomes" id="UP001168098"/>
    </source>
</evidence>
<feature type="domain" description="TCP" evidence="8">
    <location>
        <begin position="138"/>
        <end position="196"/>
    </location>
</feature>
<keyword evidence="4" id="KW-0238">DNA-binding</keyword>
<proteinExistence type="predicted"/>
<feature type="region of interest" description="Disordered" evidence="7">
    <location>
        <begin position="226"/>
        <end position="278"/>
    </location>
</feature>
<reference evidence="10 11" key="1">
    <citation type="journal article" date="2023" name="BMC Biotechnol.">
        <title>Vitis rotundifolia cv Carlos genome sequencing.</title>
        <authorList>
            <person name="Huff M."/>
            <person name="Hulse-Kemp A."/>
            <person name="Scheffler B."/>
            <person name="Youngblood R."/>
            <person name="Simpson S."/>
            <person name="Babiker E."/>
            <person name="Staton M."/>
        </authorList>
    </citation>
    <scope>NUCLEOTIDE SEQUENCE [LARGE SCALE GENOMIC DNA]</scope>
    <source>
        <tissue evidence="10">Leaf</tissue>
    </source>
</reference>
<keyword evidence="5" id="KW-0804">Transcription</keyword>
<feature type="compositionally biased region" description="Basic and acidic residues" evidence="7">
    <location>
        <begin position="265"/>
        <end position="278"/>
    </location>
</feature>
<dbReference type="PANTHER" id="PTHR31072">
    <property type="entry name" value="TRANSCRIPTION FACTOR TCP4-RELATED"/>
    <property type="match status" value="1"/>
</dbReference>
<evidence type="ECO:0008006" key="12">
    <source>
        <dbReference type="Google" id="ProtNLM"/>
    </source>
</evidence>
<dbReference type="InterPro" id="IPR017887">
    <property type="entry name" value="TF_TCP_subgr"/>
</dbReference>
<keyword evidence="6" id="KW-0539">Nucleus</keyword>
<evidence type="ECO:0000256" key="7">
    <source>
        <dbReference type="SAM" id="MobiDB-lite"/>
    </source>
</evidence>
<comment type="subcellular location">
    <subcellularLocation>
        <location evidence="1">Nucleus</location>
    </subcellularLocation>
</comment>
<dbReference type="Pfam" id="PF03634">
    <property type="entry name" value="TCP"/>
    <property type="match status" value="1"/>
</dbReference>
<dbReference type="GO" id="GO:0043565">
    <property type="term" value="F:sequence-specific DNA binding"/>
    <property type="evidence" value="ECO:0007669"/>
    <property type="project" value="TreeGrafter"/>
</dbReference>
<evidence type="ECO:0000259" key="8">
    <source>
        <dbReference type="PROSITE" id="PS51369"/>
    </source>
</evidence>
<accession>A0AA38YUT5</accession>
<evidence type="ECO:0000256" key="2">
    <source>
        <dbReference type="ARBA" id="ARBA00022473"/>
    </source>
</evidence>
<keyword evidence="3" id="KW-0805">Transcription regulation</keyword>
<dbReference type="GO" id="GO:0003700">
    <property type="term" value="F:DNA-binding transcription factor activity"/>
    <property type="evidence" value="ECO:0007669"/>
    <property type="project" value="InterPro"/>
</dbReference>